<evidence type="ECO:0000256" key="3">
    <source>
        <dbReference type="ARBA" id="ARBA00013208"/>
    </source>
</evidence>
<sequence length="187" mass="20604">MSKRVNLISSAVLILLLVIEVVTFKPVIVKGPGMEPAYTNGTNYLVNKLAYLFSKPERGDVISYHYTQNPQYLGVGRIIGLPGDKLKIQGGKVFVNGTLLEESYVPVNATTQVASKSEIRDTSEGAGEIVDMSGPKIIDEGQELVIPENNFFMMGDNREQSIDSRSLGMLKSKDIIGKLTFKYKLPF</sequence>
<feature type="domain" description="Peptidase S26" evidence="6">
    <location>
        <begin position="11"/>
        <end position="183"/>
    </location>
</feature>
<gene>
    <name evidence="7" type="ORF">UT63_C0106G0004</name>
</gene>
<dbReference type="InterPro" id="IPR019758">
    <property type="entry name" value="Pept_S26A_signal_pept_1_CS"/>
</dbReference>
<evidence type="ECO:0000313" key="7">
    <source>
        <dbReference type="EMBL" id="KKR30120.1"/>
    </source>
</evidence>
<dbReference type="InterPro" id="IPR019533">
    <property type="entry name" value="Peptidase_S26"/>
</dbReference>
<dbReference type="CDD" id="cd06530">
    <property type="entry name" value="S26_SPase_I"/>
    <property type="match status" value="1"/>
</dbReference>
<organism evidence="7 8">
    <name type="scientific">Candidatus Gottesmanbacteria bacterium GW2011_GWC2_39_8</name>
    <dbReference type="NCBI Taxonomy" id="1618450"/>
    <lineage>
        <taxon>Bacteria</taxon>
        <taxon>Candidatus Gottesmaniibacteriota</taxon>
    </lineage>
</organism>
<comment type="subcellular location">
    <subcellularLocation>
        <location evidence="5">Membrane</location>
        <topology evidence="5">Single-pass type II membrane protein</topology>
    </subcellularLocation>
</comment>
<comment type="caution">
    <text evidence="7">The sequence shown here is derived from an EMBL/GenBank/DDBJ whole genome shotgun (WGS) entry which is preliminary data.</text>
</comment>
<dbReference type="EMBL" id="LBXN01000106">
    <property type="protein sequence ID" value="KKR30120.1"/>
    <property type="molecule type" value="Genomic_DNA"/>
</dbReference>
<dbReference type="GO" id="GO:0006465">
    <property type="term" value="P:signal peptide processing"/>
    <property type="evidence" value="ECO:0007669"/>
    <property type="project" value="InterPro"/>
</dbReference>
<dbReference type="AlphaFoldDB" id="A0A0G0S5Y0"/>
<evidence type="ECO:0000256" key="4">
    <source>
        <dbReference type="ARBA" id="ARBA00022801"/>
    </source>
</evidence>
<dbReference type="GO" id="GO:0004252">
    <property type="term" value="F:serine-type endopeptidase activity"/>
    <property type="evidence" value="ECO:0007669"/>
    <property type="project" value="InterPro"/>
</dbReference>
<dbReference type="PATRIC" id="fig|1618450.3.peg.1584"/>
<dbReference type="PANTHER" id="PTHR43390:SF1">
    <property type="entry name" value="CHLOROPLAST PROCESSING PEPTIDASE"/>
    <property type="match status" value="1"/>
</dbReference>
<dbReference type="GO" id="GO:0016020">
    <property type="term" value="C:membrane"/>
    <property type="evidence" value="ECO:0007669"/>
    <property type="project" value="UniProtKB-SubCell"/>
</dbReference>
<accession>A0A0G0S5Y0</accession>
<evidence type="ECO:0000256" key="5">
    <source>
        <dbReference type="RuleBase" id="RU362042"/>
    </source>
</evidence>
<dbReference type="PANTHER" id="PTHR43390">
    <property type="entry name" value="SIGNAL PEPTIDASE I"/>
    <property type="match status" value="1"/>
</dbReference>
<dbReference type="Proteomes" id="UP000034539">
    <property type="component" value="Unassembled WGS sequence"/>
</dbReference>
<dbReference type="PRINTS" id="PR00727">
    <property type="entry name" value="LEADERPTASE"/>
</dbReference>
<reference evidence="7 8" key="1">
    <citation type="journal article" date="2015" name="Nature">
        <title>rRNA introns, odd ribosomes, and small enigmatic genomes across a large radiation of phyla.</title>
        <authorList>
            <person name="Brown C.T."/>
            <person name="Hug L.A."/>
            <person name="Thomas B.C."/>
            <person name="Sharon I."/>
            <person name="Castelle C.J."/>
            <person name="Singh A."/>
            <person name="Wilkins M.J."/>
            <person name="Williams K.H."/>
            <person name="Banfield J.F."/>
        </authorList>
    </citation>
    <scope>NUCLEOTIDE SEQUENCE [LARGE SCALE GENOMIC DNA]</scope>
</reference>
<proteinExistence type="inferred from homology"/>
<keyword evidence="5" id="KW-0645">Protease</keyword>
<dbReference type="SUPFAM" id="SSF51306">
    <property type="entry name" value="LexA/Signal peptidase"/>
    <property type="match status" value="1"/>
</dbReference>
<evidence type="ECO:0000313" key="8">
    <source>
        <dbReference type="Proteomes" id="UP000034539"/>
    </source>
</evidence>
<dbReference type="InterPro" id="IPR036286">
    <property type="entry name" value="LexA/Signal_pep-like_sf"/>
</dbReference>
<name>A0A0G0S5Y0_9BACT</name>
<dbReference type="EC" id="3.4.21.89" evidence="3 5"/>
<dbReference type="InterPro" id="IPR000223">
    <property type="entry name" value="Pept_S26A_signal_pept_1"/>
</dbReference>
<dbReference type="NCBIfam" id="TIGR02227">
    <property type="entry name" value="sigpep_I_bact"/>
    <property type="match status" value="1"/>
</dbReference>
<dbReference type="Gene3D" id="2.10.109.10">
    <property type="entry name" value="Umud Fragment, subunit A"/>
    <property type="match status" value="1"/>
</dbReference>
<keyword evidence="4 5" id="KW-0378">Hydrolase</keyword>
<comment type="similarity">
    <text evidence="2 5">Belongs to the peptidase S26 family.</text>
</comment>
<dbReference type="GO" id="GO:0009003">
    <property type="term" value="F:signal peptidase activity"/>
    <property type="evidence" value="ECO:0007669"/>
    <property type="project" value="UniProtKB-EC"/>
</dbReference>
<evidence type="ECO:0000256" key="2">
    <source>
        <dbReference type="ARBA" id="ARBA00009370"/>
    </source>
</evidence>
<evidence type="ECO:0000259" key="6">
    <source>
        <dbReference type="Pfam" id="PF10502"/>
    </source>
</evidence>
<dbReference type="Pfam" id="PF10502">
    <property type="entry name" value="Peptidase_S26"/>
    <property type="match status" value="1"/>
</dbReference>
<protein>
    <recommendedName>
        <fullName evidence="3 5">Signal peptidase I</fullName>
        <ecNumber evidence="3 5">3.4.21.89</ecNumber>
    </recommendedName>
</protein>
<comment type="catalytic activity">
    <reaction evidence="1 5">
        <text>Cleavage of hydrophobic, N-terminal signal or leader sequences from secreted and periplasmic proteins.</text>
        <dbReference type="EC" id="3.4.21.89"/>
    </reaction>
</comment>
<dbReference type="PROSITE" id="PS00761">
    <property type="entry name" value="SPASE_I_3"/>
    <property type="match status" value="1"/>
</dbReference>
<evidence type="ECO:0000256" key="1">
    <source>
        <dbReference type="ARBA" id="ARBA00000677"/>
    </source>
</evidence>